<evidence type="ECO:0000256" key="4">
    <source>
        <dbReference type="PIRSR" id="PIRSR639383-2"/>
    </source>
</evidence>
<comment type="catalytic activity">
    <reaction evidence="7">
        <text>P(1),P(3)-bis(5'-adenosyl) triphosphate + H2O = AMP + ADP + 2 H(+)</text>
        <dbReference type="Rhea" id="RHEA:13893"/>
        <dbReference type="ChEBI" id="CHEBI:15377"/>
        <dbReference type="ChEBI" id="CHEBI:15378"/>
        <dbReference type="ChEBI" id="CHEBI:58529"/>
        <dbReference type="ChEBI" id="CHEBI:456215"/>
        <dbReference type="ChEBI" id="CHEBI:456216"/>
        <dbReference type="EC" id="3.6.1.29"/>
    </reaction>
</comment>
<feature type="short sequence motif" description="Histidine triad motif" evidence="6">
    <location>
        <begin position="102"/>
        <end position="106"/>
    </location>
</feature>
<evidence type="ECO:0000313" key="10">
    <source>
        <dbReference type="EMBL" id="TQB70097.1"/>
    </source>
</evidence>
<comment type="cofactor">
    <cofactor evidence="7">
        <name>Mn(2+)</name>
        <dbReference type="ChEBI" id="CHEBI:29035"/>
    </cofactor>
</comment>
<feature type="active site" description="Tele-AMP-histidine intermediate" evidence="3">
    <location>
        <position position="104"/>
    </location>
</feature>
<feature type="binding site" evidence="4">
    <location>
        <position position="35"/>
    </location>
    <ligand>
        <name>substrate</name>
    </ligand>
</feature>
<dbReference type="EMBL" id="VIFY01000122">
    <property type="protein sequence ID" value="TQB70097.1"/>
    <property type="molecule type" value="Genomic_DNA"/>
</dbReference>
<dbReference type="PROSITE" id="PS51084">
    <property type="entry name" value="HIT_2"/>
    <property type="match status" value="1"/>
</dbReference>
<dbReference type="STRING" id="5098.A0A507QSV6"/>
<evidence type="ECO:0000256" key="2">
    <source>
        <dbReference type="ARBA" id="ARBA00022801"/>
    </source>
</evidence>
<evidence type="ECO:0000256" key="3">
    <source>
        <dbReference type="PIRSR" id="PIRSR639383-1"/>
    </source>
</evidence>
<keyword evidence="1 7" id="KW-0547">Nucleotide-binding</keyword>
<dbReference type="InterPro" id="IPR051884">
    <property type="entry name" value="Bis(5'-adenosyl)-TPase_reg"/>
</dbReference>
<dbReference type="InterPro" id="IPR019808">
    <property type="entry name" value="Histidine_triad_CS"/>
</dbReference>
<organism evidence="10 11">
    <name type="scientific">Monascus purpureus</name>
    <name type="common">Red mold</name>
    <name type="synonym">Monascus anka</name>
    <dbReference type="NCBI Taxonomy" id="5098"/>
    <lineage>
        <taxon>Eukaryota</taxon>
        <taxon>Fungi</taxon>
        <taxon>Dikarya</taxon>
        <taxon>Ascomycota</taxon>
        <taxon>Pezizomycotina</taxon>
        <taxon>Eurotiomycetes</taxon>
        <taxon>Eurotiomycetidae</taxon>
        <taxon>Eurotiales</taxon>
        <taxon>Aspergillaceae</taxon>
        <taxon>Monascus</taxon>
    </lineage>
</organism>
<dbReference type="CDD" id="cd01275">
    <property type="entry name" value="FHIT"/>
    <property type="match status" value="1"/>
</dbReference>
<evidence type="ECO:0000256" key="8">
    <source>
        <dbReference type="SAM" id="MobiDB-lite"/>
    </source>
</evidence>
<dbReference type="GO" id="GO:0047710">
    <property type="term" value="F:bis(5'-adenosyl)-triphosphatase activity"/>
    <property type="evidence" value="ECO:0007669"/>
    <property type="project" value="UniProtKB-UniRule"/>
</dbReference>
<evidence type="ECO:0000256" key="1">
    <source>
        <dbReference type="ARBA" id="ARBA00022741"/>
    </source>
</evidence>
<name>A0A507QSV6_MONPU</name>
<accession>A0A507QSV6</accession>
<feature type="compositionally biased region" description="Basic and acidic residues" evidence="8">
    <location>
        <begin position="155"/>
        <end position="182"/>
    </location>
</feature>
<evidence type="ECO:0000256" key="7">
    <source>
        <dbReference type="RuleBase" id="RU366076"/>
    </source>
</evidence>
<dbReference type="InterPro" id="IPR036265">
    <property type="entry name" value="HIT-like_sf"/>
</dbReference>
<dbReference type="EC" id="3.6.1.29" evidence="7"/>
<feature type="binding site" evidence="4">
    <location>
        <begin position="97"/>
        <end position="100"/>
    </location>
    <ligand>
        <name>substrate</name>
    </ligand>
</feature>
<dbReference type="InterPro" id="IPR039383">
    <property type="entry name" value="FHIT"/>
</dbReference>
<feature type="domain" description="HIT" evidence="9">
    <location>
        <begin position="31"/>
        <end position="117"/>
    </location>
</feature>
<dbReference type="AlphaFoldDB" id="A0A507QSV6"/>
<dbReference type="PANTHER" id="PTHR46243:SF1">
    <property type="entry name" value="BIS(5'-ADENOSYL)-TRIPHOSPHATASE"/>
    <property type="match status" value="1"/>
</dbReference>
<dbReference type="InterPro" id="IPR011146">
    <property type="entry name" value="HIT-like"/>
</dbReference>
<keyword evidence="11" id="KW-1185">Reference proteome</keyword>
<comment type="caution">
    <text evidence="10">The sequence shown here is derived from an EMBL/GenBank/DDBJ whole genome shotgun (WGS) entry which is preliminary data.</text>
</comment>
<evidence type="ECO:0000256" key="5">
    <source>
        <dbReference type="PIRSR" id="PIRSR639383-3"/>
    </source>
</evidence>
<protein>
    <recommendedName>
        <fullName evidence="7">Bis(5'-adenosyl)-triphosphatase</fullName>
        <ecNumber evidence="7">3.6.1.29</ecNumber>
    </recommendedName>
</protein>
<evidence type="ECO:0000259" key="9">
    <source>
        <dbReference type="PROSITE" id="PS51084"/>
    </source>
</evidence>
<reference evidence="10 11" key="1">
    <citation type="submission" date="2019-06" db="EMBL/GenBank/DDBJ databases">
        <title>Wine fermentation using esterase from Monascus purpureus.</title>
        <authorList>
            <person name="Geng C."/>
            <person name="Zhang Y."/>
        </authorList>
    </citation>
    <scope>NUCLEOTIDE SEQUENCE [LARGE SCALE GENOMIC DNA]</scope>
    <source>
        <strain evidence="10">HQ1</strain>
    </source>
</reference>
<dbReference type="PANTHER" id="PTHR46243">
    <property type="entry name" value="BIS(5'-ADENOSYL)-TRIPHOSPHATASE"/>
    <property type="match status" value="1"/>
</dbReference>
<feature type="site" description="Important for induction of apoptosis" evidence="5">
    <location>
        <position position="125"/>
    </location>
</feature>
<sequence length="182" mass="20105">MSTSLARGAGAIYFGPFLVTPQVFHLTPLSFALVNLKPILPGHVLVSPRRVVARVRDLTPAETADLFLTTRQVASMVERVYGATSLNIAIQDGKDAGQSVPHVHTHIIPRKRADLDHMGGTDAVYELMDGEEGDIGRFQSMRQAGRSYRFSAIESEGRKPRSDEEMRVEAETLAKEMEKEVD</sequence>
<dbReference type="SUPFAM" id="SSF54197">
    <property type="entry name" value="HIT-like"/>
    <property type="match status" value="1"/>
</dbReference>
<evidence type="ECO:0000313" key="11">
    <source>
        <dbReference type="Proteomes" id="UP000319663"/>
    </source>
</evidence>
<evidence type="ECO:0000256" key="6">
    <source>
        <dbReference type="PROSITE-ProRule" id="PRU00464"/>
    </source>
</evidence>
<feature type="binding site" evidence="4">
    <location>
        <position position="91"/>
    </location>
    <ligand>
        <name>substrate</name>
    </ligand>
</feature>
<dbReference type="Gene3D" id="3.30.428.10">
    <property type="entry name" value="HIT-like"/>
    <property type="match status" value="1"/>
</dbReference>
<dbReference type="FunFam" id="3.30.428.10:FF:000011">
    <property type="entry name" value="Fragile histidine triad"/>
    <property type="match status" value="1"/>
</dbReference>
<gene>
    <name evidence="10" type="ORF">MPDQ_000971</name>
</gene>
<feature type="region of interest" description="Disordered" evidence="8">
    <location>
        <begin position="151"/>
        <end position="182"/>
    </location>
</feature>
<proteinExistence type="predicted"/>
<dbReference type="GO" id="GO:0000166">
    <property type="term" value="F:nucleotide binding"/>
    <property type="evidence" value="ECO:0007669"/>
    <property type="project" value="UniProtKB-KW"/>
</dbReference>
<dbReference type="Proteomes" id="UP000319663">
    <property type="component" value="Unassembled WGS sequence"/>
</dbReference>
<keyword evidence="2 7" id="KW-0378">Hydrolase</keyword>
<dbReference type="PROSITE" id="PS00892">
    <property type="entry name" value="HIT_1"/>
    <property type="match status" value="1"/>
</dbReference>
<feature type="binding site" evidence="4">
    <location>
        <position position="106"/>
    </location>
    <ligand>
        <name>substrate</name>
    </ligand>
</feature>
<dbReference type="Pfam" id="PF01230">
    <property type="entry name" value="HIT"/>
    <property type="match status" value="1"/>
</dbReference>